<dbReference type="GO" id="GO:0022857">
    <property type="term" value="F:transmembrane transporter activity"/>
    <property type="evidence" value="ECO:0007669"/>
    <property type="project" value="InterPro"/>
</dbReference>
<feature type="transmembrane region" description="Helical" evidence="6">
    <location>
        <begin position="223"/>
        <end position="246"/>
    </location>
</feature>
<evidence type="ECO:0000256" key="3">
    <source>
        <dbReference type="ARBA" id="ARBA00022692"/>
    </source>
</evidence>
<evidence type="ECO:0000256" key="2">
    <source>
        <dbReference type="ARBA" id="ARBA00022448"/>
    </source>
</evidence>
<feature type="transmembrane region" description="Helical" evidence="6">
    <location>
        <begin position="161"/>
        <end position="181"/>
    </location>
</feature>
<feature type="transmembrane region" description="Helical" evidence="6">
    <location>
        <begin position="351"/>
        <end position="375"/>
    </location>
</feature>
<reference evidence="8" key="1">
    <citation type="submission" date="2023-03" db="EMBL/GenBank/DDBJ databases">
        <title>Synergistic degradation of erythromycin by symbiotic bacteria Ery-6A and Ery-6B and application in simulated water remediation.</title>
        <authorList>
            <person name="Xu S."/>
        </authorList>
    </citation>
    <scope>NUCLEOTIDE SEQUENCE</scope>
    <source>
        <strain evidence="8">Ery-6A</strain>
    </source>
</reference>
<keyword evidence="3 6" id="KW-0812">Transmembrane</keyword>
<evidence type="ECO:0000256" key="4">
    <source>
        <dbReference type="ARBA" id="ARBA00022989"/>
    </source>
</evidence>
<evidence type="ECO:0000256" key="5">
    <source>
        <dbReference type="ARBA" id="ARBA00023136"/>
    </source>
</evidence>
<feature type="transmembrane region" description="Helical" evidence="6">
    <location>
        <begin position="45"/>
        <end position="64"/>
    </location>
</feature>
<sequence length="421" mass="43622">MNFADPGPRRSVSFLLLLPLLLAAQPVATDGYLPALPEIARDLGSASSSLTVFMLAFGVAQLVCGPLADRFGRRPVLLTGLACYTAAAAGCALAGSADALVAWRAVQGAAMAAILVCARAAVRDLYPAHEGPRIMARGLMGLGLVALVAPIAGAWGVQATGWRWVLVAMGVYSLALLALCWRTFSETRQAPAESAPAIASVPASVPVSVSAGGVRQVFADPGFCAWTALAATTYGGIFCFLLLSPMVYVDLFGLSPVLYGWIPAGGSLVYILGITWCRRLLSRHGPVRTVQLGASLSLLGPCIQIAGCVLAPASPFPLLLGHAVYALGHGLHQPCGQAGAVGGLPPQLAGRAVSCSGFAIMCVAFCAGQLAAQFVDPTMRHGAWPMVLPMALAGVVLVLIAFVWLPWLYRVGAAQRVQPRS</sequence>
<evidence type="ECO:0000256" key="6">
    <source>
        <dbReference type="SAM" id="Phobius"/>
    </source>
</evidence>
<comment type="subcellular location">
    <subcellularLocation>
        <location evidence="1">Membrane</location>
        <topology evidence="1">Multi-pass membrane protein</topology>
    </subcellularLocation>
</comment>
<dbReference type="GO" id="GO:1990961">
    <property type="term" value="P:xenobiotic detoxification by transmembrane export across the plasma membrane"/>
    <property type="evidence" value="ECO:0007669"/>
    <property type="project" value="TreeGrafter"/>
</dbReference>
<dbReference type="Proteomes" id="UP001219066">
    <property type="component" value="Chromosome"/>
</dbReference>
<dbReference type="GO" id="GO:0005886">
    <property type="term" value="C:plasma membrane"/>
    <property type="evidence" value="ECO:0007669"/>
    <property type="project" value="TreeGrafter"/>
</dbReference>
<feature type="transmembrane region" description="Helical" evidence="6">
    <location>
        <begin position="134"/>
        <end position="155"/>
    </location>
</feature>
<proteinExistence type="predicted"/>
<evidence type="ECO:0000313" key="8">
    <source>
        <dbReference type="EMBL" id="WFF79022.1"/>
    </source>
</evidence>
<dbReference type="AlphaFoldDB" id="A0AAX3SG44"/>
<dbReference type="InterPro" id="IPR036259">
    <property type="entry name" value="MFS_trans_sf"/>
</dbReference>
<dbReference type="PANTHER" id="PTHR23502">
    <property type="entry name" value="MAJOR FACILITATOR SUPERFAMILY"/>
    <property type="match status" value="1"/>
</dbReference>
<name>A0AAX3SG44_9BURK</name>
<dbReference type="PROSITE" id="PS50850">
    <property type="entry name" value="MFS"/>
    <property type="match status" value="1"/>
</dbReference>
<dbReference type="Gene3D" id="1.20.1720.10">
    <property type="entry name" value="Multidrug resistance protein D"/>
    <property type="match status" value="1"/>
</dbReference>
<dbReference type="InterPro" id="IPR011701">
    <property type="entry name" value="MFS"/>
</dbReference>
<dbReference type="SUPFAM" id="SSF103473">
    <property type="entry name" value="MFS general substrate transporter"/>
    <property type="match status" value="1"/>
</dbReference>
<dbReference type="Pfam" id="PF07690">
    <property type="entry name" value="MFS_1"/>
    <property type="match status" value="1"/>
</dbReference>
<feature type="transmembrane region" description="Helical" evidence="6">
    <location>
        <begin position="101"/>
        <end position="122"/>
    </location>
</feature>
<dbReference type="EMBL" id="CP120956">
    <property type="protein sequence ID" value="WFF79022.1"/>
    <property type="molecule type" value="Genomic_DNA"/>
</dbReference>
<feature type="transmembrane region" description="Helical" evidence="6">
    <location>
        <begin position="387"/>
        <end position="409"/>
    </location>
</feature>
<feature type="transmembrane region" description="Helical" evidence="6">
    <location>
        <begin position="258"/>
        <end position="277"/>
    </location>
</feature>
<keyword evidence="5 6" id="KW-0472">Membrane</keyword>
<keyword evidence="2" id="KW-0813">Transport</keyword>
<feature type="transmembrane region" description="Helical" evidence="6">
    <location>
        <begin position="76"/>
        <end position="95"/>
    </location>
</feature>
<gene>
    <name evidence="8" type="ORF">PYR84_19000</name>
</gene>
<protein>
    <submittedName>
        <fullName evidence="8">MFS transporter</fullName>
    </submittedName>
</protein>
<accession>A0AAX3SG44</accession>
<dbReference type="InterPro" id="IPR020846">
    <property type="entry name" value="MFS_dom"/>
</dbReference>
<feature type="domain" description="Major facilitator superfamily (MFS) profile" evidence="7">
    <location>
        <begin position="1"/>
        <end position="421"/>
    </location>
</feature>
<dbReference type="RefSeq" id="WP_277848603.1">
    <property type="nucleotide sequence ID" value="NZ_CP120956.1"/>
</dbReference>
<evidence type="ECO:0000313" key="9">
    <source>
        <dbReference type="Proteomes" id="UP001219066"/>
    </source>
</evidence>
<evidence type="ECO:0000259" key="7">
    <source>
        <dbReference type="PROSITE" id="PS50850"/>
    </source>
</evidence>
<organism evidence="8 9">
    <name type="scientific">Delftia tsuruhatensis</name>
    <dbReference type="NCBI Taxonomy" id="180282"/>
    <lineage>
        <taxon>Bacteria</taxon>
        <taxon>Pseudomonadati</taxon>
        <taxon>Pseudomonadota</taxon>
        <taxon>Betaproteobacteria</taxon>
        <taxon>Burkholderiales</taxon>
        <taxon>Comamonadaceae</taxon>
        <taxon>Delftia</taxon>
    </lineage>
</organism>
<evidence type="ECO:0000256" key="1">
    <source>
        <dbReference type="ARBA" id="ARBA00004141"/>
    </source>
</evidence>
<dbReference type="PANTHER" id="PTHR23502:SF132">
    <property type="entry name" value="POLYAMINE TRANSPORTER 2-RELATED"/>
    <property type="match status" value="1"/>
</dbReference>
<keyword evidence="4 6" id="KW-1133">Transmembrane helix</keyword>